<dbReference type="SUPFAM" id="SSF53732">
    <property type="entry name" value="Aconitase iron-sulfur domain"/>
    <property type="match status" value="1"/>
</dbReference>
<evidence type="ECO:0000256" key="4">
    <source>
        <dbReference type="ARBA" id="ARBA00023004"/>
    </source>
</evidence>
<keyword evidence="2 8" id="KW-0004">4Fe-4S</keyword>
<dbReference type="UniPathway" id="UPA00048">
    <property type="reaction ID" value="UER00071"/>
</dbReference>
<keyword evidence="5 8" id="KW-0411">Iron-sulfur</keyword>
<protein>
    <recommendedName>
        <fullName evidence="8">3-isopropylmalate dehydratase large subunit</fullName>
        <ecNumber evidence="8">4.2.1.33</ecNumber>
    </recommendedName>
    <alternativeName>
        <fullName evidence="8">Alpha-IPM isomerase</fullName>
        <shortName evidence="8">IPMI</shortName>
    </alternativeName>
    <alternativeName>
        <fullName evidence="8">Isopropylmalate isomerase</fullName>
    </alternativeName>
</protein>
<comment type="caution">
    <text evidence="10">The sequence shown here is derived from an EMBL/GenBank/DDBJ whole genome shotgun (WGS) entry which is preliminary data.</text>
</comment>
<gene>
    <name evidence="8" type="primary">leuC</name>
    <name evidence="10" type="ORF">COV72_07495</name>
</gene>
<comment type="function">
    <text evidence="8">Catalyzes the isomerization between 2-isopropylmalate and 3-isopropylmalate, via the formation of 2-isopropylmaleate.</text>
</comment>
<dbReference type="GO" id="GO:0009098">
    <property type="term" value="P:L-leucine biosynthetic process"/>
    <property type="evidence" value="ECO:0007669"/>
    <property type="project" value="UniProtKB-UniRule"/>
</dbReference>
<keyword evidence="4 8" id="KW-0408">Iron</keyword>
<accession>A0A2H0LVX6</accession>
<dbReference type="Pfam" id="PF00330">
    <property type="entry name" value="Aconitase"/>
    <property type="match status" value="1"/>
</dbReference>
<dbReference type="InterPro" id="IPR001030">
    <property type="entry name" value="Acoase/IPM_deHydtase_lsu_aba"/>
</dbReference>
<keyword evidence="3 8" id="KW-0479">Metal-binding</keyword>
<evidence type="ECO:0000256" key="8">
    <source>
        <dbReference type="HAMAP-Rule" id="MF_01027"/>
    </source>
</evidence>
<evidence type="ECO:0000313" key="10">
    <source>
        <dbReference type="EMBL" id="PIQ88573.1"/>
    </source>
</evidence>
<feature type="domain" description="Aconitase/3-isopropylmalate dehydratase large subunit alpha/beta/alpha" evidence="9">
    <location>
        <begin position="7"/>
        <end position="440"/>
    </location>
</feature>
<evidence type="ECO:0000313" key="11">
    <source>
        <dbReference type="Proteomes" id="UP000229641"/>
    </source>
</evidence>
<dbReference type="PANTHER" id="PTHR43822:SF16">
    <property type="entry name" value="3-ISOPROPYLMALATE DEHYDRATASE LARGE SUBUNIT 2"/>
    <property type="match status" value="1"/>
</dbReference>
<dbReference type="AlphaFoldDB" id="A0A2H0LVX6"/>
<dbReference type="Gene3D" id="3.30.499.10">
    <property type="entry name" value="Aconitase, domain 3"/>
    <property type="match status" value="2"/>
</dbReference>
<feature type="binding site" evidence="8">
    <location>
        <position position="329"/>
    </location>
    <ligand>
        <name>[4Fe-4S] cluster</name>
        <dbReference type="ChEBI" id="CHEBI:49883"/>
    </ligand>
</feature>
<feature type="binding site" evidence="8">
    <location>
        <position position="392"/>
    </location>
    <ligand>
        <name>[4Fe-4S] cluster</name>
        <dbReference type="ChEBI" id="CHEBI:49883"/>
    </ligand>
</feature>
<dbReference type="EMBL" id="PCWA01000096">
    <property type="protein sequence ID" value="PIQ88573.1"/>
    <property type="molecule type" value="Genomic_DNA"/>
</dbReference>
<evidence type="ECO:0000256" key="6">
    <source>
        <dbReference type="ARBA" id="ARBA00023239"/>
    </source>
</evidence>
<dbReference type="GO" id="GO:0003861">
    <property type="term" value="F:3-isopropylmalate dehydratase activity"/>
    <property type="evidence" value="ECO:0007669"/>
    <property type="project" value="UniProtKB-UniRule"/>
</dbReference>
<evidence type="ECO:0000256" key="3">
    <source>
        <dbReference type="ARBA" id="ARBA00022723"/>
    </source>
</evidence>
<sequence length="449" mass="48407">MSYTITEKILLAHTDKKELSAGEFILAAVDLALGNDITAPIAIEQFERLCIKPAIADKIVLVPDHFVPAKDKKSANQAKVLKSFAHKYGIEKYFEVGRMGIEHALLPEQGLVGPGDLIIGADSHTCTYGALGAFSTGVGSTDLAASWATGKVWLRVPETIKFVYSGKLDKWVTGKDLILYTIGDIGVDGALYRAMEFTGEAIRKLDMDSRFAMSNMAIEAGGKSGIIEPDDVSFDYIKKRMPTSKMKLYKDKIKNLKSDKDAHYIMIKEYDVSKLEPMVACPHLPSNVHPVRSPLASGGSRLRRLTSNGVKPASSLANIGLDQVVIGSCTNGRISDLRMAAKILKGNTVYPHTRCIVIPATQAIYLQAIKEGLMEIFVEAGAVVTTPTCGPCLGGHAGILTEGERSLATTNRNFVGRMGDLKSEVYLSSPAVAAASAIKGRIAHPEEIV</sequence>
<dbReference type="Proteomes" id="UP000229641">
    <property type="component" value="Unassembled WGS sequence"/>
</dbReference>
<evidence type="ECO:0000256" key="7">
    <source>
        <dbReference type="ARBA" id="ARBA00023304"/>
    </source>
</evidence>
<dbReference type="HAMAP" id="MF_01027">
    <property type="entry name" value="LeuC_type2"/>
    <property type="match status" value="1"/>
</dbReference>
<dbReference type="InterPro" id="IPR036008">
    <property type="entry name" value="Aconitase_4Fe-4S_dom"/>
</dbReference>
<dbReference type="InterPro" id="IPR011826">
    <property type="entry name" value="HAcnase/IPMdehydase_lsu_prok"/>
</dbReference>
<evidence type="ECO:0000256" key="1">
    <source>
        <dbReference type="ARBA" id="ARBA00022430"/>
    </source>
</evidence>
<keyword evidence="6 8" id="KW-0456">Lyase</keyword>
<dbReference type="PANTHER" id="PTHR43822">
    <property type="entry name" value="HOMOACONITASE, MITOCHONDRIAL-RELATED"/>
    <property type="match status" value="1"/>
</dbReference>
<dbReference type="PRINTS" id="PR00415">
    <property type="entry name" value="ACONITASE"/>
</dbReference>
<dbReference type="CDD" id="cd01583">
    <property type="entry name" value="IPMI"/>
    <property type="match status" value="1"/>
</dbReference>
<keyword evidence="7 8" id="KW-0100">Branched-chain amino acid biosynthesis</keyword>
<dbReference type="GO" id="GO:0046872">
    <property type="term" value="F:metal ion binding"/>
    <property type="evidence" value="ECO:0007669"/>
    <property type="project" value="UniProtKB-KW"/>
</dbReference>
<dbReference type="PROSITE" id="PS01244">
    <property type="entry name" value="ACONITASE_2"/>
    <property type="match status" value="1"/>
</dbReference>
<reference evidence="10 11" key="1">
    <citation type="submission" date="2017-09" db="EMBL/GenBank/DDBJ databases">
        <title>Depth-based differentiation of microbial function through sediment-hosted aquifers and enrichment of novel symbionts in the deep terrestrial subsurface.</title>
        <authorList>
            <person name="Probst A.J."/>
            <person name="Ladd B."/>
            <person name="Jarett J.K."/>
            <person name="Geller-Mcgrath D.E."/>
            <person name="Sieber C.M."/>
            <person name="Emerson J.B."/>
            <person name="Anantharaman K."/>
            <person name="Thomas B.C."/>
            <person name="Malmstrom R."/>
            <person name="Stieglmeier M."/>
            <person name="Klingl A."/>
            <person name="Woyke T."/>
            <person name="Ryan C.M."/>
            <person name="Banfield J.F."/>
        </authorList>
    </citation>
    <scope>NUCLEOTIDE SEQUENCE [LARGE SCALE GENOMIC DNA]</scope>
    <source>
        <strain evidence="10">CG11_big_fil_rev_8_21_14_0_20_42_13</strain>
    </source>
</reference>
<dbReference type="GO" id="GO:0051539">
    <property type="term" value="F:4 iron, 4 sulfur cluster binding"/>
    <property type="evidence" value="ECO:0007669"/>
    <property type="project" value="UniProtKB-KW"/>
</dbReference>
<name>A0A2H0LVX6_9BACT</name>
<comment type="similarity">
    <text evidence="8">Belongs to the aconitase/IPM isomerase family. LeuC type 2 subfamily.</text>
</comment>
<keyword evidence="1 8" id="KW-0432">Leucine biosynthesis</keyword>
<dbReference type="InterPro" id="IPR015931">
    <property type="entry name" value="Acnase/IPM_dHydase_lsu_aba_1/3"/>
</dbReference>
<keyword evidence="8" id="KW-0028">Amino-acid biosynthesis</keyword>
<proteinExistence type="inferred from homology"/>
<comment type="catalytic activity">
    <reaction evidence="8">
        <text>(2R,3S)-3-isopropylmalate = (2S)-2-isopropylmalate</text>
        <dbReference type="Rhea" id="RHEA:32287"/>
        <dbReference type="ChEBI" id="CHEBI:1178"/>
        <dbReference type="ChEBI" id="CHEBI:35121"/>
        <dbReference type="EC" id="4.2.1.33"/>
    </reaction>
</comment>
<dbReference type="InterPro" id="IPR033941">
    <property type="entry name" value="IPMI_cat"/>
</dbReference>
<dbReference type="EC" id="4.2.1.33" evidence="8"/>
<evidence type="ECO:0000256" key="5">
    <source>
        <dbReference type="ARBA" id="ARBA00023014"/>
    </source>
</evidence>
<organism evidence="10 11">
    <name type="scientific">Candidatus Ghiorseimicrobium undicola</name>
    <dbReference type="NCBI Taxonomy" id="1974746"/>
    <lineage>
        <taxon>Bacteria</taxon>
        <taxon>Pseudomonadati</taxon>
        <taxon>Candidatus Omnitrophota</taxon>
        <taxon>Candidatus Ghiorseimicrobium</taxon>
    </lineage>
</organism>
<feature type="binding site" evidence="8">
    <location>
        <position position="389"/>
    </location>
    <ligand>
        <name>[4Fe-4S] cluster</name>
        <dbReference type="ChEBI" id="CHEBI:49883"/>
    </ligand>
</feature>
<dbReference type="PROSITE" id="PS00450">
    <property type="entry name" value="ACONITASE_1"/>
    <property type="match status" value="1"/>
</dbReference>
<dbReference type="InterPro" id="IPR050067">
    <property type="entry name" value="IPM_dehydratase_rel_enz"/>
</dbReference>
<evidence type="ECO:0000259" key="9">
    <source>
        <dbReference type="Pfam" id="PF00330"/>
    </source>
</evidence>
<comment type="pathway">
    <text evidence="8">Amino-acid biosynthesis; L-leucine biosynthesis; L-leucine from 3-methyl-2-oxobutanoate: step 2/4.</text>
</comment>
<dbReference type="InterPro" id="IPR018136">
    <property type="entry name" value="Aconitase_4Fe-4S_BS"/>
</dbReference>
<comment type="cofactor">
    <cofactor evidence="8">
        <name>[4Fe-4S] cluster</name>
        <dbReference type="ChEBI" id="CHEBI:49883"/>
    </cofactor>
    <text evidence="8">Binds 1 [4Fe-4S] cluster per subunit.</text>
</comment>
<comment type="subunit">
    <text evidence="8">Heterodimer of LeuC and LeuD.</text>
</comment>
<evidence type="ECO:0000256" key="2">
    <source>
        <dbReference type="ARBA" id="ARBA00022485"/>
    </source>
</evidence>